<feature type="domain" description="AB hydrolase-1" evidence="12">
    <location>
        <begin position="35"/>
        <end position="276"/>
    </location>
</feature>
<organism evidence="13 14">
    <name type="scientific">Trichonephila clavata</name>
    <name type="common">Joro spider</name>
    <name type="synonym">Nephila clavata</name>
    <dbReference type="NCBI Taxonomy" id="2740835"/>
    <lineage>
        <taxon>Eukaryota</taxon>
        <taxon>Metazoa</taxon>
        <taxon>Ecdysozoa</taxon>
        <taxon>Arthropoda</taxon>
        <taxon>Chelicerata</taxon>
        <taxon>Arachnida</taxon>
        <taxon>Araneae</taxon>
        <taxon>Araneomorphae</taxon>
        <taxon>Entelegynae</taxon>
        <taxon>Araneoidea</taxon>
        <taxon>Nephilidae</taxon>
        <taxon>Trichonephila</taxon>
    </lineage>
</organism>
<comment type="caution">
    <text evidence="13">The sequence shown here is derived from an EMBL/GenBank/DDBJ whole genome shotgun (WGS) entry which is preliminary data.</text>
</comment>
<comment type="catalytic activity">
    <reaction evidence="5">
        <text>a 1,2-diacyl-sn-glycerol + H2O = a 2-acylglycerol + a fatty acid + H(+)</text>
        <dbReference type="Rhea" id="RHEA:33275"/>
        <dbReference type="ChEBI" id="CHEBI:15377"/>
        <dbReference type="ChEBI" id="CHEBI:15378"/>
        <dbReference type="ChEBI" id="CHEBI:17389"/>
        <dbReference type="ChEBI" id="CHEBI:17815"/>
        <dbReference type="ChEBI" id="CHEBI:28868"/>
        <dbReference type="EC" id="3.1.1.116"/>
    </reaction>
</comment>
<dbReference type="AlphaFoldDB" id="A0A8X6HGK4"/>
<gene>
    <name evidence="13" type="primary">EAT1</name>
    <name evidence="13" type="ORF">TNCT_337011</name>
</gene>
<evidence type="ECO:0000256" key="9">
    <source>
        <dbReference type="ARBA" id="ARBA00048504"/>
    </source>
</evidence>
<comment type="catalytic activity">
    <reaction evidence="10">
        <text>1-octadecanoyl-2-(9Z-octadecenoyl)-sn-glycerol + H2O = 2-(9Z-octadecenoyl)-glycerol + octadecanoate + H(+)</text>
        <dbReference type="Rhea" id="RHEA:77103"/>
        <dbReference type="ChEBI" id="CHEBI:15377"/>
        <dbReference type="ChEBI" id="CHEBI:15378"/>
        <dbReference type="ChEBI" id="CHEBI:25629"/>
        <dbReference type="ChEBI" id="CHEBI:73990"/>
        <dbReference type="ChEBI" id="CHEBI:75468"/>
    </reaction>
</comment>
<dbReference type="Pfam" id="PF00561">
    <property type="entry name" value="Abhydrolase_1"/>
    <property type="match status" value="1"/>
</dbReference>
<evidence type="ECO:0000256" key="3">
    <source>
        <dbReference type="ARBA" id="ARBA00026104"/>
    </source>
</evidence>
<dbReference type="OrthoDB" id="8119704at2759"/>
<dbReference type="Gene3D" id="3.40.50.1820">
    <property type="entry name" value="alpha/beta hydrolase"/>
    <property type="match status" value="1"/>
</dbReference>
<comment type="catalytic activity">
    <reaction evidence="8">
        <text>1-octadecanoyl-2-(4Z,7Z,10Z,13Z,16Z,19Z-docosahexaenoyl)-sn-glycerol + H2O = 2-(4Z,7Z,10Z,13Z,16Z,19Z-docosahexaenoyl)-glycerol + octadecanoate + H(+)</text>
        <dbReference type="Rhea" id="RHEA:77107"/>
        <dbReference type="ChEBI" id="CHEBI:15377"/>
        <dbReference type="ChEBI" id="CHEBI:15378"/>
        <dbReference type="ChEBI" id="CHEBI:25629"/>
        <dbReference type="ChEBI" id="CHEBI:77129"/>
        <dbReference type="ChEBI" id="CHEBI:186738"/>
    </reaction>
</comment>
<dbReference type="EMBL" id="BMAO01038182">
    <property type="protein sequence ID" value="GFR23083.1"/>
    <property type="molecule type" value="Genomic_DNA"/>
</dbReference>
<comment type="catalytic activity">
    <reaction evidence="6">
        <text>a 1,3-diacyl-sn-glycerol + H2O = a 1-acyl-sn-glycerol + a fatty acid + H(+)</text>
        <dbReference type="Rhea" id="RHEA:38503"/>
        <dbReference type="ChEBI" id="CHEBI:15377"/>
        <dbReference type="ChEBI" id="CHEBI:15378"/>
        <dbReference type="ChEBI" id="CHEBI:28868"/>
        <dbReference type="ChEBI" id="CHEBI:64683"/>
        <dbReference type="ChEBI" id="CHEBI:77272"/>
    </reaction>
</comment>
<evidence type="ECO:0000259" key="12">
    <source>
        <dbReference type="Pfam" id="PF00561"/>
    </source>
</evidence>
<keyword evidence="2" id="KW-0378">Hydrolase</keyword>
<comment type="similarity">
    <text evidence="1">Belongs to the AB hydrolase superfamily.</text>
</comment>
<protein>
    <recommendedName>
        <fullName evidence="7">sn-1-specific diacylglycerol lipase ABHD11</fullName>
        <ecNumber evidence="3">3.1.1.116</ecNumber>
    </recommendedName>
    <alternativeName>
        <fullName evidence="4">Alpha/beta hydrolase domain-containing protein 11</fullName>
    </alternativeName>
</protein>
<name>A0A8X6HGK4_TRICU</name>
<dbReference type="Proteomes" id="UP000887116">
    <property type="component" value="Unassembled WGS sequence"/>
</dbReference>
<comment type="catalytic activity">
    <reaction evidence="11">
        <text>1-octadecanoyl-2-(5Z,8Z,11Z,14Z-eicosatetraenoyl)-sn-glycerol + H2O = 2-(5Z,8Z,11Z,14Z-eicosatetraenoyl)-glycerol + octadecanoate + H(+)</text>
        <dbReference type="Rhea" id="RHEA:38507"/>
        <dbReference type="ChEBI" id="CHEBI:15377"/>
        <dbReference type="ChEBI" id="CHEBI:15378"/>
        <dbReference type="ChEBI" id="CHEBI:25629"/>
        <dbReference type="ChEBI" id="CHEBI:52392"/>
        <dbReference type="ChEBI" id="CHEBI:75728"/>
    </reaction>
</comment>
<evidence type="ECO:0000313" key="14">
    <source>
        <dbReference type="Proteomes" id="UP000887116"/>
    </source>
</evidence>
<dbReference type="InterPro" id="IPR029058">
    <property type="entry name" value="AB_hydrolase_fold"/>
</dbReference>
<evidence type="ECO:0000256" key="4">
    <source>
        <dbReference type="ARBA" id="ARBA00042703"/>
    </source>
</evidence>
<dbReference type="GO" id="GO:0005739">
    <property type="term" value="C:mitochondrion"/>
    <property type="evidence" value="ECO:0007669"/>
    <property type="project" value="TreeGrafter"/>
</dbReference>
<dbReference type="EC" id="3.1.1.116" evidence="3"/>
<dbReference type="SUPFAM" id="SSF53474">
    <property type="entry name" value="alpha/beta-Hydrolases"/>
    <property type="match status" value="1"/>
</dbReference>
<evidence type="ECO:0000256" key="10">
    <source>
        <dbReference type="ARBA" id="ARBA00048513"/>
    </source>
</evidence>
<evidence type="ECO:0000256" key="1">
    <source>
        <dbReference type="ARBA" id="ARBA00008645"/>
    </source>
</evidence>
<evidence type="ECO:0000256" key="8">
    <source>
        <dbReference type="ARBA" id="ARBA00048283"/>
    </source>
</evidence>
<proteinExistence type="inferred from homology"/>
<dbReference type="PRINTS" id="PR00111">
    <property type="entry name" value="ABHYDROLASE"/>
</dbReference>
<dbReference type="PANTHER" id="PTHR46118">
    <property type="entry name" value="PROTEIN ABHD11"/>
    <property type="match status" value="1"/>
</dbReference>
<reference evidence="13" key="1">
    <citation type="submission" date="2020-07" db="EMBL/GenBank/DDBJ databases">
        <title>Multicomponent nature underlies the extraordinary mechanical properties of spider dragline silk.</title>
        <authorList>
            <person name="Kono N."/>
            <person name="Nakamura H."/>
            <person name="Mori M."/>
            <person name="Yoshida Y."/>
            <person name="Ohtoshi R."/>
            <person name="Malay A.D."/>
            <person name="Moran D.A.P."/>
            <person name="Tomita M."/>
            <person name="Numata K."/>
            <person name="Arakawa K."/>
        </authorList>
    </citation>
    <scope>NUCLEOTIDE SEQUENCE</scope>
</reference>
<evidence type="ECO:0000313" key="13">
    <source>
        <dbReference type="EMBL" id="GFR23083.1"/>
    </source>
</evidence>
<keyword evidence="14" id="KW-1185">Reference proteome</keyword>
<dbReference type="GO" id="GO:0052689">
    <property type="term" value="F:carboxylic ester hydrolase activity"/>
    <property type="evidence" value="ECO:0007669"/>
    <property type="project" value="TreeGrafter"/>
</dbReference>
<comment type="catalytic activity">
    <reaction evidence="9">
        <text>1,2-didecanoylglycerol + H2O = decanoylglycerol + decanoate + H(+)</text>
        <dbReference type="Rhea" id="RHEA:48596"/>
        <dbReference type="ChEBI" id="CHEBI:11152"/>
        <dbReference type="ChEBI" id="CHEBI:15377"/>
        <dbReference type="ChEBI" id="CHEBI:15378"/>
        <dbReference type="ChEBI" id="CHEBI:27689"/>
        <dbReference type="ChEBI" id="CHEBI:90605"/>
    </reaction>
</comment>
<evidence type="ECO:0000256" key="5">
    <source>
        <dbReference type="ARBA" id="ARBA00043667"/>
    </source>
</evidence>
<evidence type="ECO:0000256" key="7">
    <source>
        <dbReference type="ARBA" id="ARBA00044064"/>
    </source>
</evidence>
<dbReference type="PANTHER" id="PTHR46118:SF4">
    <property type="entry name" value="PROTEIN ABHD11"/>
    <property type="match status" value="1"/>
</dbReference>
<sequence>MTGIKYVLSFPFRYTPVKLAFSAVEPDGCEKDKAPIVLLHGITASKEYWNEIPQDIANATKRKVYAIDSRNHGDSEWSDVFDFDCNVDDFLHFMDQNGISKAILIGHSMGGITAFKTALTAPERVEKLVVEDMSPKKPPKQIIDLVYLYATLAQLALQQVPVGSDEETARNVIIGFIEKSLPKEIQSLTRLHELRLQLKPTADGKFEFKSNITSLIQALKNSVDLMLEPTGVYDKPTCFIYGELSPFRVNSYEEEIKKLFPNYKLIGIPNAMHTVHNDCPKEFTDAIIKFIQE</sequence>
<dbReference type="InterPro" id="IPR000073">
    <property type="entry name" value="AB_hydrolase_1"/>
</dbReference>
<evidence type="ECO:0000256" key="6">
    <source>
        <dbReference type="ARBA" id="ARBA00043742"/>
    </source>
</evidence>
<accession>A0A8X6HGK4</accession>
<evidence type="ECO:0000256" key="11">
    <source>
        <dbReference type="ARBA" id="ARBA00048919"/>
    </source>
</evidence>
<evidence type="ECO:0000256" key="2">
    <source>
        <dbReference type="ARBA" id="ARBA00022801"/>
    </source>
</evidence>